<name>A0ABQ7VD14_SOLTU</name>
<protein>
    <submittedName>
        <fullName evidence="1">Uncharacterized protein</fullName>
    </submittedName>
</protein>
<reference evidence="1 2" key="1">
    <citation type="journal article" date="2021" name="bioRxiv">
        <title>Chromosome-scale and haplotype-resolved genome assembly of a tetraploid potato cultivar.</title>
        <authorList>
            <person name="Sun H."/>
            <person name="Jiao W.-B."/>
            <person name="Krause K."/>
            <person name="Campoy J.A."/>
            <person name="Goel M."/>
            <person name="Folz-Donahue K."/>
            <person name="Kukat C."/>
            <person name="Huettel B."/>
            <person name="Schneeberger K."/>
        </authorList>
    </citation>
    <scope>NUCLEOTIDE SEQUENCE [LARGE SCALE GENOMIC DNA]</scope>
    <source>
        <strain evidence="1">SolTubOtavaFocal</strain>
        <tissue evidence="1">Leaves</tissue>
    </source>
</reference>
<gene>
    <name evidence="1" type="ORF">KY290_018046</name>
</gene>
<sequence>MGEMVSGDSRPYRAVQTLARYIRHAGGGGACVRCGGEVVERFKSSNKFPNSSDCSSAYFTNIDVIIFKFVS</sequence>
<comment type="caution">
    <text evidence="1">The sequence shown here is derived from an EMBL/GenBank/DDBJ whole genome shotgun (WGS) entry which is preliminary data.</text>
</comment>
<accession>A0ABQ7VD14</accession>
<proteinExistence type="predicted"/>
<evidence type="ECO:0000313" key="2">
    <source>
        <dbReference type="Proteomes" id="UP000826656"/>
    </source>
</evidence>
<keyword evidence="2" id="KW-1185">Reference proteome</keyword>
<evidence type="ECO:0000313" key="1">
    <source>
        <dbReference type="EMBL" id="KAH0761973.1"/>
    </source>
</evidence>
<organism evidence="1 2">
    <name type="scientific">Solanum tuberosum</name>
    <name type="common">Potato</name>
    <dbReference type="NCBI Taxonomy" id="4113"/>
    <lineage>
        <taxon>Eukaryota</taxon>
        <taxon>Viridiplantae</taxon>
        <taxon>Streptophyta</taxon>
        <taxon>Embryophyta</taxon>
        <taxon>Tracheophyta</taxon>
        <taxon>Spermatophyta</taxon>
        <taxon>Magnoliopsida</taxon>
        <taxon>eudicotyledons</taxon>
        <taxon>Gunneridae</taxon>
        <taxon>Pentapetalae</taxon>
        <taxon>asterids</taxon>
        <taxon>lamiids</taxon>
        <taxon>Solanales</taxon>
        <taxon>Solanaceae</taxon>
        <taxon>Solanoideae</taxon>
        <taxon>Solaneae</taxon>
        <taxon>Solanum</taxon>
    </lineage>
</organism>
<dbReference type="EMBL" id="JAIVGD010000013">
    <property type="protein sequence ID" value="KAH0761973.1"/>
    <property type="molecule type" value="Genomic_DNA"/>
</dbReference>
<dbReference type="Proteomes" id="UP000826656">
    <property type="component" value="Unassembled WGS sequence"/>
</dbReference>